<keyword evidence="1" id="KW-0812">Transmembrane</keyword>
<proteinExistence type="predicted"/>
<comment type="caution">
    <text evidence="3">The sequence shown here is derived from an EMBL/GenBank/DDBJ whole genome shotgun (WGS) entry which is preliminary data.</text>
</comment>
<dbReference type="InterPro" id="IPR039307">
    <property type="entry name" value="LORELEI-like"/>
</dbReference>
<keyword evidence="4" id="KW-1185">Reference proteome</keyword>
<dbReference type="Pfam" id="PF26578">
    <property type="entry name" value="LLG1"/>
    <property type="match status" value="1"/>
</dbReference>
<reference evidence="3" key="1">
    <citation type="journal article" date="2023" name="Plant J.">
        <title>Genome sequences and population genomics provide insights into the demographic history, inbreeding, and mutation load of two 'living fossil' tree species of Dipteronia.</title>
        <authorList>
            <person name="Feng Y."/>
            <person name="Comes H.P."/>
            <person name="Chen J."/>
            <person name="Zhu S."/>
            <person name="Lu R."/>
            <person name="Zhang X."/>
            <person name="Li P."/>
            <person name="Qiu J."/>
            <person name="Olsen K.M."/>
            <person name="Qiu Y."/>
        </authorList>
    </citation>
    <scope>NUCLEOTIDE SEQUENCE</scope>
    <source>
        <strain evidence="3">NBL</strain>
    </source>
</reference>
<dbReference type="PANTHER" id="PTHR31533:SF35">
    <property type="entry name" value="GPI-ANCHORED PROTEIN LLG2-RELATED"/>
    <property type="match status" value="1"/>
</dbReference>
<dbReference type="AlphaFoldDB" id="A0AAE0DSC2"/>
<dbReference type="InterPro" id="IPR058888">
    <property type="entry name" value="LLG1-like"/>
</dbReference>
<evidence type="ECO:0000256" key="1">
    <source>
        <dbReference type="SAM" id="Phobius"/>
    </source>
</evidence>
<evidence type="ECO:0000313" key="3">
    <source>
        <dbReference type="EMBL" id="KAK3184144.1"/>
    </source>
</evidence>
<dbReference type="PANTHER" id="PTHR31533">
    <property type="entry name" value="GPI-ANCHORED PROTEIN LLG1-RELATED-RELATED"/>
    <property type="match status" value="1"/>
</dbReference>
<feature type="domain" description="GPI-anchored protein LLG1-like" evidence="2">
    <location>
        <begin position="35"/>
        <end position="110"/>
    </location>
</feature>
<accession>A0AAE0DSC2</accession>
<protein>
    <recommendedName>
        <fullName evidence="2">GPI-anchored protein LLG1-like domain-containing protein</fullName>
    </recommendedName>
</protein>
<dbReference type="Proteomes" id="UP001281410">
    <property type="component" value="Unassembled WGS sequence"/>
</dbReference>
<feature type="transmembrane region" description="Helical" evidence="1">
    <location>
        <begin position="132"/>
        <end position="149"/>
    </location>
</feature>
<keyword evidence="1" id="KW-0472">Membrane</keyword>
<sequence length="150" mass="16321">MHGDLLNSCNADDAFESYGTTGRTLLQTKTKCTEDFENKNYTIITSQCKGPQYPAEKCCQALKDFACPFADKINDLTSDCSATMFSYINIYGKFPPGLFANKCREGKQGLECKDVVPVKSGCHVAAATSQTTMLMLAAGIIVFITNVLMA</sequence>
<evidence type="ECO:0000259" key="2">
    <source>
        <dbReference type="Pfam" id="PF26578"/>
    </source>
</evidence>
<keyword evidence="1" id="KW-1133">Transmembrane helix</keyword>
<evidence type="ECO:0000313" key="4">
    <source>
        <dbReference type="Proteomes" id="UP001281410"/>
    </source>
</evidence>
<gene>
    <name evidence="3" type="ORF">Dsin_031430</name>
</gene>
<organism evidence="3 4">
    <name type="scientific">Dipteronia sinensis</name>
    <dbReference type="NCBI Taxonomy" id="43782"/>
    <lineage>
        <taxon>Eukaryota</taxon>
        <taxon>Viridiplantae</taxon>
        <taxon>Streptophyta</taxon>
        <taxon>Embryophyta</taxon>
        <taxon>Tracheophyta</taxon>
        <taxon>Spermatophyta</taxon>
        <taxon>Magnoliopsida</taxon>
        <taxon>eudicotyledons</taxon>
        <taxon>Gunneridae</taxon>
        <taxon>Pentapetalae</taxon>
        <taxon>rosids</taxon>
        <taxon>malvids</taxon>
        <taxon>Sapindales</taxon>
        <taxon>Sapindaceae</taxon>
        <taxon>Hippocastanoideae</taxon>
        <taxon>Acereae</taxon>
        <taxon>Dipteronia</taxon>
    </lineage>
</organism>
<dbReference type="EMBL" id="JANJYJ010000010">
    <property type="protein sequence ID" value="KAK3184144.1"/>
    <property type="molecule type" value="Genomic_DNA"/>
</dbReference>
<name>A0AAE0DSC2_9ROSI</name>